<dbReference type="InterPro" id="IPR035940">
    <property type="entry name" value="CAP_sf"/>
</dbReference>
<proteinExistence type="predicted"/>
<name>A0A976RR92_9LACO</name>
<dbReference type="Gene3D" id="3.40.33.10">
    <property type="entry name" value="CAP"/>
    <property type="match status" value="1"/>
</dbReference>
<dbReference type="InterPro" id="IPR014044">
    <property type="entry name" value="CAP_dom"/>
</dbReference>
<feature type="domain" description="SCP" evidence="1">
    <location>
        <begin position="132"/>
        <end position="255"/>
    </location>
</feature>
<dbReference type="EMBL" id="CP093360">
    <property type="protein sequence ID" value="UQS86166.1"/>
    <property type="molecule type" value="Genomic_DNA"/>
</dbReference>
<organism evidence="2 3">
    <name type="scientific">Nicoliella spurrieriana</name>
    <dbReference type="NCBI Taxonomy" id="2925830"/>
    <lineage>
        <taxon>Bacteria</taxon>
        <taxon>Bacillati</taxon>
        <taxon>Bacillota</taxon>
        <taxon>Bacilli</taxon>
        <taxon>Lactobacillales</taxon>
        <taxon>Lactobacillaceae</taxon>
        <taxon>Nicoliella</taxon>
    </lineage>
</organism>
<evidence type="ECO:0000313" key="3">
    <source>
        <dbReference type="Proteomes" id="UP000831181"/>
    </source>
</evidence>
<dbReference type="Pfam" id="PF00188">
    <property type="entry name" value="CAP"/>
    <property type="match status" value="1"/>
</dbReference>
<keyword evidence="3" id="KW-1185">Reference proteome</keyword>
<accession>A0A976RR92</accession>
<dbReference type="Proteomes" id="UP000831181">
    <property type="component" value="Plasmid p1unnamed"/>
</dbReference>
<keyword evidence="2" id="KW-0614">Plasmid</keyword>
<dbReference type="AlphaFoldDB" id="A0A976RR92"/>
<gene>
    <name evidence="2" type="ORF">MOO44_00550</name>
</gene>
<evidence type="ECO:0000313" key="2">
    <source>
        <dbReference type="EMBL" id="UQS86166.1"/>
    </source>
</evidence>
<sequence length="262" mass="30395">MINKNITEPQRKRINNYNQIYNLNANLSNGNYQNGTTVIYDPSNTSVQHKHFPTNETDTKNSIHRINPGAVGKIIHRKVSNWRVIYYRVKFSGYKQALWIIAGSLKLPSELSANNRPDILIANDSINKSTGLQYINYIRSRHHLRPLKWNVHLATLAKLRNQQGYTDQKHFNHFTENGKWKVDLLCKQLHYNNHVLGENIAFAYAMNDTKTNLINAINLFTYDDSVGEHWGHRYNILRSDITQIGIAECTHKSRAYTAMEME</sequence>
<geneLocation type="plasmid" evidence="2 3">
    <name>p1unnamed</name>
</geneLocation>
<dbReference type="SUPFAM" id="SSF55797">
    <property type="entry name" value="PR-1-like"/>
    <property type="match status" value="1"/>
</dbReference>
<reference evidence="2" key="1">
    <citation type="journal article" date="2022" name="Int. J. Syst. Evol. Microbiol.">
        <title>Apilactobacillus apisilvae sp. nov., Nicolia spurrieriana gen. nov. sp. nov., Bombilactobacillus folatiphilus sp. nov. and Bombilactobacillus thymidiniphilus sp. nov., four new lactic acid bacterial isolates from stingless bees Tetragonula carbonaria and Austroplebeia australis.</title>
        <authorList>
            <person name="Oliphant S.A."/>
            <person name="Watson-Haigh N.S."/>
            <person name="Sumby K.M."/>
            <person name="Gardner J."/>
            <person name="Groom S."/>
            <person name="Jiranek V."/>
        </authorList>
    </citation>
    <scope>NUCLEOTIDE SEQUENCE</scope>
    <source>
        <strain evidence="2">SGEP1_A5</strain>
    </source>
</reference>
<protein>
    <submittedName>
        <fullName evidence="2">CAP domain-containing protein</fullName>
    </submittedName>
</protein>
<dbReference type="RefSeq" id="WP_260115973.1">
    <property type="nucleotide sequence ID" value="NZ_CP093360.1"/>
</dbReference>
<dbReference type="KEGG" id="lbe:MOO44_00550"/>
<evidence type="ECO:0000259" key="1">
    <source>
        <dbReference type="Pfam" id="PF00188"/>
    </source>
</evidence>